<sequence>MADLILRGGIVYDGLGSPAFPGDVVVAGGRVVAVERRAGGAPSTSTGASRVIDVTGLAVAPGFVDPHAHSDLVPMMAEPQPFKLLQGVTTEINGNCGFSYAPDASRLEELTGDSVPDWTFAEYLDTVTAAGTANHVATLVGHSTLRGAVAGFAETLRDGDLERMCALAAEAFEAGACGLSSGLIYPPGSYAGTDELVALARVAHRYGVPYTTHMRDEGAGLAAALDEAVEIARRARVRLQVSHCKVAGRANHGQAAMLLGKLRDARVAGVDVRGDLYPYLAGATMLAALLPPSALAGGQVGDTLAEPSARARLRGLAEAGGTGAGLWQDTTPEGVLITTHAEPYFAGRSLADVTADAAALARLKTGGDAWEVACALIAADPAATMVVSLMAEEDMVEIMADPLVGIGSDNGAPTGLGHPRTWGCFPRFLGTYVREQGVVSWEEAVRKMTSATADQFGLSGRGWLGPGAWADICVFDPDTVGHSGTYAAPDARPSGVVHVLLEGHLVVESGEFTGERRGRVLR</sequence>
<dbReference type="InterPro" id="IPR013108">
    <property type="entry name" value="Amidohydro_3"/>
</dbReference>
<dbReference type="PANTHER" id="PTHR11647">
    <property type="entry name" value="HYDRANTOINASE/DIHYDROPYRIMIDINASE FAMILY MEMBER"/>
    <property type="match status" value="1"/>
</dbReference>
<dbReference type="InterPro" id="IPR023100">
    <property type="entry name" value="D-aminoacylase_insert_dom_sf"/>
</dbReference>
<dbReference type="SUPFAM" id="SSF51338">
    <property type="entry name" value="Composite domain of metallo-dependent hydrolases"/>
    <property type="match status" value="1"/>
</dbReference>
<organism evidence="2 3">
    <name type="scientific">Nonomuraea terrae</name>
    <dbReference type="NCBI Taxonomy" id="2530383"/>
    <lineage>
        <taxon>Bacteria</taxon>
        <taxon>Bacillati</taxon>
        <taxon>Actinomycetota</taxon>
        <taxon>Actinomycetes</taxon>
        <taxon>Streptosporangiales</taxon>
        <taxon>Streptosporangiaceae</taxon>
        <taxon>Nonomuraea</taxon>
    </lineage>
</organism>
<reference evidence="2 3" key="1">
    <citation type="submission" date="2019-03" db="EMBL/GenBank/DDBJ databases">
        <title>Draft genome sequences of novel Actinobacteria.</title>
        <authorList>
            <person name="Sahin N."/>
            <person name="Ay H."/>
            <person name="Saygin H."/>
        </authorList>
    </citation>
    <scope>NUCLEOTIDE SEQUENCE [LARGE SCALE GENOMIC DNA]</scope>
    <source>
        <strain evidence="2 3">CH32</strain>
    </source>
</reference>
<dbReference type="InterPro" id="IPR032466">
    <property type="entry name" value="Metal_Hydrolase"/>
</dbReference>
<evidence type="ECO:0000313" key="2">
    <source>
        <dbReference type="EMBL" id="TDD42497.1"/>
    </source>
</evidence>
<dbReference type="OrthoDB" id="9766983at2"/>
<dbReference type="GO" id="GO:0005829">
    <property type="term" value="C:cytosol"/>
    <property type="evidence" value="ECO:0007669"/>
    <property type="project" value="TreeGrafter"/>
</dbReference>
<evidence type="ECO:0000313" key="3">
    <source>
        <dbReference type="Proteomes" id="UP000295302"/>
    </source>
</evidence>
<dbReference type="SUPFAM" id="SSF51556">
    <property type="entry name" value="Metallo-dependent hydrolases"/>
    <property type="match status" value="1"/>
</dbReference>
<dbReference type="PANTHER" id="PTHR11647:SF1">
    <property type="entry name" value="COLLAPSIN RESPONSE MEDIATOR PROTEIN"/>
    <property type="match status" value="1"/>
</dbReference>
<dbReference type="GO" id="GO:0016811">
    <property type="term" value="F:hydrolase activity, acting on carbon-nitrogen (but not peptide) bonds, in linear amides"/>
    <property type="evidence" value="ECO:0007669"/>
    <property type="project" value="InterPro"/>
</dbReference>
<gene>
    <name evidence="2" type="ORF">E1286_30730</name>
</gene>
<dbReference type="RefSeq" id="WP_132618043.1">
    <property type="nucleotide sequence ID" value="NZ_SMKQ01000126.1"/>
</dbReference>
<feature type="domain" description="Amidohydrolase 3" evidence="1">
    <location>
        <begin position="50"/>
        <end position="507"/>
    </location>
</feature>
<comment type="caution">
    <text evidence="2">The sequence shown here is derived from an EMBL/GenBank/DDBJ whole genome shotgun (WGS) entry which is preliminary data.</text>
</comment>
<dbReference type="InterPro" id="IPR050378">
    <property type="entry name" value="Metallo-dep_Hydrolases_sf"/>
</dbReference>
<dbReference type="Proteomes" id="UP000295302">
    <property type="component" value="Unassembled WGS sequence"/>
</dbReference>
<keyword evidence="3" id="KW-1185">Reference proteome</keyword>
<dbReference type="EMBL" id="SMKQ01000126">
    <property type="protein sequence ID" value="TDD42497.1"/>
    <property type="molecule type" value="Genomic_DNA"/>
</dbReference>
<accession>A0A4V2YKJ1</accession>
<dbReference type="GO" id="GO:0016812">
    <property type="term" value="F:hydrolase activity, acting on carbon-nitrogen (but not peptide) bonds, in cyclic amides"/>
    <property type="evidence" value="ECO:0007669"/>
    <property type="project" value="TreeGrafter"/>
</dbReference>
<dbReference type="InterPro" id="IPR011059">
    <property type="entry name" value="Metal-dep_hydrolase_composite"/>
</dbReference>
<name>A0A4V2YKJ1_9ACTN</name>
<evidence type="ECO:0000259" key="1">
    <source>
        <dbReference type="Pfam" id="PF07969"/>
    </source>
</evidence>
<dbReference type="AlphaFoldDB" id="A0A4V2YKJ1"/>
<dbReference type="Pfam" id="PF07969">
    <property type="entry name" value="Amidohydro_3"/>
    <property type="match status" value="1"/>
</dbReference>
<proteinExistence type="predicted"/>
<dbReference type="Gene3D" id="3.20.20.140">
    <property type="entry name" value="Metal-dependent hydrolases"/>
    <property type="match status" value="1"/>
</dbReference>
<protein>
    <submittedName>
        <fullName evidence="2">D-aminoacylase</fullName>
    </submittedName>
</protein>
<dbReference type="Gene3D" id="2.30.40.10">
    <property type="entry name" value="Urease, subunit C, domain 1"/>
    <property type="match status" value="1"/>
</dbReference>
<dbReference type="Gene3D" id="3.30.1490.130">
    <property type="entry name" value="D-aminoacylase. Domain 3"/>
    <property type="match status" value="1"/>
</dbReference>